<keyword evidence="2" id="KW-0677">Repeat</keyword>
<organism evidence="6 7">
    <name type="scientific">Fodinisporobacter ferrooxydans</name>
    <dbReference type="NCBI Taxonomy" id="2901836"/>
    <lineage>
        <taxon>Bacteria</taxon>
        <taxon>Bacillati</taxon>
        <taxon>Bacillota</taxon>
        <taxon>Bacilli</taxon>
        <taxon>Bacillales</taxon>
        <taxon>Alicyclobacillaceae</taxon>
        <taxon>Fodinisporobacter</taxon>
    </lineage>
</organism>
<dbReference type="InterPro" id="IPR027417">
    <property type="entry name" value="P-loop_NTPase"/>
</dbReference>
<dbReference type="Proteomes" id="UP000830167">
    <property type="component" value="Chromosome"/>
</dbReference>
<dbReference type="RefSeq" id="WP_347437648.1">
    <property type="nucleotide sequence ID" value="NZ_CP089291.1"/>
</dbReference>
<evidence type="ECO:0000313" key="7">
    <source>
        <dbReference type="Proteomes" id="UP000830167"/>
    </source>
</evidence>
<dbReference type="SUPFAM" id="SSF52540">
    <property type="entry name" value="P-loop containing nucleoside triphosphate hydrolases"/>
    <property type="match status" value="2"/>
</dbReference>
<feature type="domain" description="ABC transporter" evidence="5">
    <location>
        <begin position="263"/>
        <end position="506"/>
    </location>
</feature>
<dbReference type="PANTHER" id="PTHR43790">
    <property type="entry name" value="CARBOHYDRATE TRANSPORT ATP-BINDING PROTEIN MG119-RELATED"/>
    <property type="match status" value="1"/>
</dbReference>
<dbReference type="PROSITE" id="PS00211">
    <property type="entry name" value="ABC_TRANSPORTER_1"/>
    <property type="match status" value="1"/>
</dbReference>
<reference evidence="6" key="1">
    <citation type="submission" date="2021-12" db="EMBL/GenBank/DDBJ databases">
        <title>Alicyclobacillaceae gen. nov., sp. nov., isolated from chalcocite enrichment system.</title>
        <authorList>
            <person name="Jiang Z."/>
        </authorList>
    </citation>
    <scope>NUCLEOTIDE SEQUENCE</scope>
    <source>
        <strain evidence="6">MYW30-H2</strain>
    </source>
</reference>
<dbReference type="CDD" id="cd03216">
    <property type="entry name" value="ABC_Carb_Monos_I"/>
    <property type="match status" value="1"/>
</dbReference>
<evidence type="ECO:0000256" key="1">
    <source>
        <dbReference type="ARBA" id="ARBA00022448"/>
    </source>
</evidence>
<dbReference type="InterPro" id="IPR003593">
    <property type="entry name" value="AAA+_ATPase"/>
</dbReference>
<dbReference type="PANTHER" id="PTHR43790:SF9">
    <property type="entry name" value="GALACTOFURANOSE TRANSPORTER ATP-BINDING PROTEIN YTFR"/>
    <property type="match status" value="1"/>
</dbReference>
<dbReference type="GO" id="GO:0005524">
    <property type="term" value="F:ATP binding"/>
    <property type="evidence" value="ECO:0007669"/>
    <property type="project" value="UniProtKB-KW"/>
</dbReference>
<dbReference type="SMART" id="SM00382">
    <property type="entry name" value="AAA"/>
    <property type="match status" value="2"/>
</dbReference>
<keyword evidence="7" id="KW-1185">Reference proteome</keyword>
<evidence type="ECO:0000256" key="4">
    <source>
        <dbReference type="ARBA" id="ARBA00022840"/>
    </source>
</evidence>
<dbReference type="CDD" id="cd03215">
    <property type="entry name" value="ABC_Carb_Monos_II"/>
    <property type="match status" value="1"/>
</dbReference>
<keyword evidence="4 6" id="KW-0067">ATP-binding</keyword>
<dbReference type="InterPro" id="IPR017871">
    <property type="entry name" value="ABC_transporter-like_CS"/>
</dbReference>
<dbReference type="Pfam" id="PF00005">
    <property type="entry name" value="ABC_tran"/>
    <property type="match status" value="2"/>
</dbReference>
<evidence type="ECO:0000313" key="6">
    <source>
        <dbReference type="EMBL" id="UOF90954.1"/>
    </source>
</evidence>
<proteinExistence type="predicted"/>
<keyword evidence="1" id="KW-0813">Transport</keyword>
<keyword evidence="3" id="KW-0547">Nucleotide-binding</keyword>
<gene>
    <name evidence="6" type="ORF">LSG31_01310</name>
</gene>
<dbReference type="Gene3D" id="3.40.50.300">
    <property type="entry name" value="P-loop containing nucleotide triphosphate hydrolases"/>
    <property type="match status" value="2"/>
</dbReference>
<accession>A0ABY4CKU6</accession>
<dbReference type="InterPro" id="IPR050107">
    <property type="entry name" value="ABC_carbohydrate_import_ATPase"/>
</dbReference>
<evidence type="ECO:0000256" key="3">
    <source>
        <dbReference type="ARBA" id="ARBA00022741"/>
    </source>
</evidence>
<evidence type="ECO:0000256" key="2">
    <source>
        <dbReference type="ARBA" id="ARBA00022737"/>
    </source>
</evidence>
<protein>
    <submittedName>
        <fullName evidence="6">Sugar ABC transporter ATP-binding protein</fullName>
    </submittedName>
</protein>
<dbReference type="EMBL" id="CP089291">
    <property type="protein sequence ID" value="UOF90954.1"/>
    <property type="molecule type" value="Genomic_DNA"/>
</dbReference>
<evidence type="ECO:0000259" key="5">
    <source>
        <dbReference type="PROSITE" id="PS50893"/>
    </source>
</evidence>
<feature type="domain" description="ABC transporter" evidence="5">
    <location>
        <begin position="15"/>
        <end position="251"/>
    </location>
</feature>
<sequence length="507" mass="56136">MADISPEKKEAIDILEVKNISKVFPGVKALDQVSLSLKKGEVLALLGENGAGKSTLMKVLAGVYIPDSGEMIYQGKPITWKNPMDAKKQGIVLIHQEISLVSELTVAENIFLGSFPNKKLGRIDFHKLYSDARAILDQLNCDFSETTLVGELSIAKQQMVEIARALAFQPNVVIFDEPTASLTDAEKDVLFENIRRLKQKGVGMIYISHKMNEIFEISDRITVLRDGKVTGTKKTADTNEAEVTQLMIGRTLEEYYSEKSIHQFGKEILRVENLTVKRLFANISFSVRQGEVLGLYGLVGAGRSEVAETIFGIRKKDSGKIFIEEVERNIPDSNVAVNLGIALVPENRKLQGLVLGMGGKDNMTLAHLKSLKRFGFIQTKKELDIFADFKQKFSISITGPRQPVVNLSGGNQQKVVIAKWLSIHPKLLILDEPTRGIDVGSKSEIHKLIRRLAEEGYAVLVISSEMPEIMGVSDRIITMYQGKQTGEFTGMEVTEDSLIQAITKVSA</sequence>
<name>A0ABY4CKU6_9BACL</name>
<dbReference type="PROSITE" id="PS50893">
    <property type="entry name" value="ABC_TRANSPORTER_2"/>
    <property type="match status" value="2"/>
</dbReference>
<dbReference type="InterPro" id="IPR003439">
    <property type="entry name" value="ABC_transporter-like_ATP-bd"/>
</dbReference>